<gene>
    <name evidence="4" type="ORF">CERZMDRAFT_48181</name>
</gene>
<dbReference type="PANTHER" id="PTHR43260:SF1">
    <property type="entry name" value="KSDD-LIKE STEROID DEHYDROGENASE RV0785"/>
    <property type="match status" value="1"/>
</dbReference>
<keyword evidence="2" id="KW-0560">Oxidoreductase</keyword>
<dbReference type="GO" id="GO:0016627">
    <property type="term" value="F:oxidoreductase activity, acting on the CH-CH group of donors"/>
    <property type="evidence" value="ECO:0007669"/>
    <property type="project" value="InterPro"/>
</dbReference>
<evidence type="ECO:0000313" key="4">
    <source>
        <dbReference type="EMBL" id="KAF2208890.1"/>
    </source>
</evidence>
<dbReference type="PIRSF" id="PIRSF036654">
    <property type="entry name" value="UCP036654"/>
    <property type="match status" value="1"/>
</dbReference>
<dbReference type="AlphaFoldDB" id="A0A6A6F6L2"/>
<accession>A0A6A6F6L2</accession>
<organism evidence="4 5">
    <name type="scientific">Cercospora zeae-maydis SCOH1-5</name>
    <dbReference type="NCBI Taxonomy" id="717836"/>
    <lineage>
        <taxon>Eukaryota</taxon>
        <taxon>Fungi</taxon>
        <taxon>Dikarya</taxon>
        <taxon>Ascomycota</taxon>
        <taxon>Pezizomycotina</taxon>
        <taxon>Dothideomycetes</taxon>
        <taxon>Dothideomycetidae</taxon>
        <taxon>Mycosphaerellales</taxon>
        <taxon>Mycosphaerellaceae</taxon>
        <taxon>Cercospora</taxon>
    </lineage>
</organism>
<evidence type="ECO:0000256" key="2">
    <source>
        <dbReference type="ARBA" id="ARBA00023002"/>
    </source>
</evidence>
<evidence type="ECO:0000259" key="3">
    <source>
        <dbReference type="Pfam" id="PF00890"/>
    </source>
</evidence>
<dbReference type="OrthoDB" id="3345469at2759"/>
<dbReference type="InterPro" id="IPR014614">
    <property type="entry name" value="KsdD_DH"/>
</dbReference>
<dbReference type="PANTHER" id="PTHR43260">
    <property type="entry name" value="3-KETOSTEROID-DELTA-1-DEHYDROGENASE"/>
    <property type="match status" value="1"/>
</dbReference>
<dbReference type="Pfam" id="PF00890">
    <property type="entry name" value="FAD_binding_2"/>
    <property type="match status" value="1"/>
</dbReference>
<sequence>MMSAPDEPVVIIGAGLSGLVAAYELTKANKKVIILDQEHRANLGGQAFWSLGGLFCVNSKAQRKQGIKDSRELALADWLNTAAFDRPEKEDFWPRQWAKAFVDFATDELEAYVQKLGLSFLAVGWAERGAGSSQGHGNSVPRFHLTWGTGPEVVRIFAEQALRAEKKGLVEFRFRHMVEEIIVEDGIAVGVEGKVLEPCDQLERGVETSRTVVDTFELRGRAVVIATGGIGGNVEEVKRNWPLDRLGPAAPHSVVVGVPAHVDGKMVKIAASKGASVINMDRMWHYTEGLQNWNPIWPLHGIRIIPGPSSLWFDANGKRMPAFLFPGNDTLATLRHICSTGHDYSFFILDRSIISREFALSGSEQNEDITSKSYWRTAYRYFTTLGTKEVQAFQKNGKDFVVANDLESLVDGMNRLAKERNGPVLHYADIKRQIELRDMQLDNQYTKDAQLMTINNARKTRADSLRIAPQHKILGNKSSSPLIAVRLNILTRKSLGGLETNLQGQVLRSDGKPFEGLYATGEAAGFGGGGVHGYSALEGTFLGGCIFTGKVVGTDLVERASSNSQSTPDRRNGARL</sequence>
<name>A0A6A6F6L2_9PEZI</name>
<keyword evidence="5" id="KW-1185">Reference proteome</keyword>
<keyword evidence="1" id="KW-0285">Flavoprotein</keyword>
<dbReference type="EMBL" id="ML992690">
    <property type="protein sequence ID" value="KAF2208890.1"/>
    <property type="molecule type" value="Genomic_DNA"/>
</dbReference>
<evidence type="ECO:0000313" key="5">
    <source>
        <dbReference type="Proteomes" id="UP000799539"/>
    </source>
</evidence>
<reference evidence="4" key="1">
    <citation type="journal article" date="2020" name="Stud. Mycol.">
        <title>101 Dothideomycetes genomes: a test case for predicting lifestyles and emergence of pathogens.</title>
        <authorList>
            <person name="Haridas S."/>
            <person name="Albert R."/>
            <person name="Binder M."/>
            <person name="Bloem J."/>
            <person name="Labutti K."/>
            <person name="Salamov A."/>
            <person name="Andreopoulos B."/>
            <person name="Baker S."/>
            <person name="Barry K."/>
            <person name="Bills G."/>
            <person name="Bluhm B."/>
            <person name="Cannon C."/>
            <person name="Castanera R."/>
            <person name="Culley D."/>
            <person name="Daum C."/>
            <person name="Ezra D."/>
            <person name="Gonzalez J."/>
            <person name="Henrissat B."/>
            <person name="Kuo A."/>
            <person name="Liang C."/>
            <person name="Lipzen A."/>
            <person name="Lutzoni F."/>
            <person name="Magnuson J."/>
            <person name="Mondo S."/>
            <person name="Nolan M."/>
            <person name="Ohm R."/>
            <person name="Pangilinan J."/>
            <person name="Park H.-J."/>
            <person name="Ramirez L."/>
            <person name="Alfaro M."/>
            <person name="Sun H."/>
            <person name="Tritt A."/>
            <person name="Yoshinaga Y."/>
            <person name="Zwiers L.-H."/>
            <person name="Turgeon B."/>
            <person name="Goodwin S."/>
            <person name="Spatafora J."/>
            <person name="Crous P."/>
            <person name="Grigoriev I."/>
        </authorList>
    </citation>
    <scope>NUCLEOTIDE SEQUENCE</scope>
    <source>
        <strain evidence="4">SCOH1-5</strain>
    </source>
</reference>
<protein>
    <recommendedName>
        <fullName evidence="3">FAD-dependent oxidoreductase 2 FAD-binding domain-containing protein</fullName>
    </recommendedName>
</protein>
<dbReference type="InterPro" id="IPR036188">
    <property type="entry name" value="FAD/NAD-bd_sf"/>
</dbReference>
<dbReference type="NCBIfam" id="NF009472">
    <property type="entry name" value="PRK12834.1"/>
    <property type="match status" value="1"/>
</dbReference>
<proteinExistence type="predicted"/>
<dbReference type="Proteomes" id="UP000799539">
    <property type="component" value="Unassembled WGS sequence"/>
</dbReference>
<dbReference type="Gene3D" id="3.50.50.60">
    <property type="entry name" value="FAD/NAD(P)-binding domain"/>
    <property type="match status" value="2"/>
</dbReference>
<dbReference type="InterPro" id="IPR003953">
    <property type="entry name" value="FAD-dep_OxRdtase_2_FAD-bd"/>
</dbReference>
<evidence type="ECO:0000256" key="1">
    <source>
        <dbReference type="ARBA" id="ARBA00022630"/>
    </source>
</evidence>
<feature type="domain" description="FAD-dependent oxidoreductase 2 FAD-binding" evidence="3">
    <location>
        <begin position="9"/>
        <end position="542"/>
    </location>
</feature>
<dbReference type="SUPFAM" id="SSF51905">
    <property type="entry name" value="FAD/NAD(P)-binding domain"/>
    <property type="match status" value="1"/>
</dbReference>